<gene>
    <name evidence="1" type="ORF">FGO68_gene7163</name>
</gene>
<reference evidence="1" key="1">
    <citation type="submission" date="2019-06" db="EMBL/GenBank/DDBJ databases">
        <authorList>
            <person name="Zheng W."/>
        </authorList>
    </citation>
    <scope>NUCLEOTIDE SEQUENCE</scope>
    <source>
        <strain evidence="1">QDHG01</strain>
    </source>
</reference>
<evidence type="ECO:0008006" key="3">
    <source>
        <dbReference type="Google" id="ProtNLM"/>
    </source>
</evidence>
<dbReference type="AlphaFoldDB" id="A0A8J8T006"/>
<dbReference type="SUPFAM" id="SSF56219">
    <property type="entry name" value="DNase I-like"/>
    <property type="match status" value="1"/>
</dbReference>
<dbReference type="InterPro" id="IPR036691">
    <property type="entry name" value="Endo/exonu/phosph_ase_sf"/>
</dbReference>
<comment type="caution">
    <text evidence="1">The sequence shown here is derived from an EMBL/GenBank/DDBJ whole genome shotgun (WGS) entry which is preliminary data.</text>
</comment>
<accession>A0A8J8T006</accession>
<keyword evidence="2" id="KW-1185">Reference proteome</keyword>
<proteinExistence type="predicted"/>
<dbReference type="Gene3D" id="3.60.10.10">
    <property type="entry name" value="Endonuclease/exonuclease/phosphatase"/>
    <property type="match status" value="1"/>
</dbReference>
<evidence type="ECO:0000313" key="1">
    <source>
        <dbReference type="EMBL" id="TNV77134.1"/>
    </source>
</evidence>
<protein>
    <recommendedName>
        <fullName evidence="3">Endonuclease/exonuclease/phosphatase domain-containing protein</fullName>
    </recommendedName>
</protein>
<organism evidence="1 2">
    <name type="scientific">Halteria grandinella</name>
    <dbReference type="NCBI Taxonomy" id="5974"/>
    <lineage>
        <taxon>Eukaryota</taxon>
        <taxon>Sar</taxon>
        <taxon>Alveolata</taxon>
        <taxon>Ciliophora</taxon>
        <taxon>Intramacronucleata</taxon>
        <taxon>Spirotrichea</taxon>
        <taxon>Stichotrichia</taxon>
        <taxon>Sporadotrichida</taxon>
        <taxon>Halteriidae</taxon>
        <taxon>Halteria</taxon>
    </lineage>
</organism>
<dbReference type="Proteomes" id="UP000785679">
    <property type="component" value="Unassembled WGS sequence"/>
</dbReference>
<name>A0A8J8T006_HALGN</name>
<evidence type="ECO:0000313" key="2">
    <source>
        <dbReference type="Proteomes" id="UP000785679"/>
    </source>
</evidence>
<dbReference type="OrthoDB" id="10572661at2759"/>
<sequence>MESLEQQILAFTPTTEPISLKILSLNILAQHLCDGELPAYPYINSKHQSTLQALRQEQLSKFFSEHKSADIFHLQEVGPLDEATVQNAHKSSLGSNFEYIISRSFGGTAKLQLVTIFNTLTLDKISVQDIYFPKKGKLFQFGLALQFRHKMTLETFHSINVHLNGGKTPEDKAIRTEQLKVLIENPIFKERNVVLTGDFNTELDELDGQMKGMGFPFVGPLEEYSPLHNTENRIQERQRDGHSGMAVVRRKIDAVFYCGFKKAAQLVPTANFESLVNSEALDRIESICKLKEDKEAEKQEKADLIKGFKEEIGLNLETNTVNLQVGFPNIYWFSDHLPVGACLTFT</sequence>
<dbReference type="EMBL" id="RRYP01012405">
    <property type="protein sequence ID" value="TNV77134.1"/>
    <property type="molecule type" value="Genomic_DNA"/>
</dbReference>